<dbReference type="Pfam" id="PF01928">
    <property type="entry name" value="CYTH"/>
    <property type="match status" value="1"/>
</dbReference>
<feature type="domain" description="CYTH" evidence="1">
    <location>
        <begin position="39"/>
        <end position="139"/>
    </location>
</feature>
<evidence type="ECO:0000313" key="2">
    <source>
        <dbReference type="EMBL" id="QHT29120.1"/>
    </source>
</evidence>
<reference evidence="2" key="1">
    <citation type="journal article" date="2020" name="Nature">
        <title>Giant virus diversity and host interactions through global metagenomics.</title>
        <authorList>
            <person name="Schulz F."/>
            <person name="Roux S."/>
            <person name="Paez-Espino D."/>
            <person name="Jungbluth S."/>
            <person name="Walsh D.A."/>
            <person name="Denef V.J."/>
            <person name="McMahon K.D."/>
            <person name="Konstantinidis K.T."/>
            <person name="Eloe-Fadrosh E.A."/>
            <person name="Kyrpides N.C."/>
            <person name="Woyke T."/>
        </authorList>
    </citation>
    <scope>NUCLEOTIDE SEQUENCE</scope>
    <source>
        <strain evidence="2">GVMAG-M-3300001351-8</strain>
    </source>
</reference>
<proteinExistence type="predicted"/>
<dbReference type="Gene3D" id="2.40.320.10">
    <property type="entry name" value="Hypothetical Protein Pfu-838710-001"/>
    <property type="match status" value="1"/>
</dbReference>
<dbReference type="EMBL" id="MN738869">
    <property type="protein sequence ID" value="QHT29120.1"/>
    <property type="molecule type" value="Genomic_DNA"/>
</dbReference>
<sequence length="210" mass="24987">MKYELRFLDIDETIIKKTLDLLDEHIVKQKVLLRWDSFNYKDKFIRLRDEGNGDITLTLKTNLTEHEPISKTIYVDNYFLTLDILGGVDIISKYRVEKIRETWELSNKCIINFDMFPGLPYYIEIKSNNKKTMLQLVKKLGLTIDTRKHSDMGADTQYYELYGIRKNRGPLGDLTFKDATHIFMEHIQKNKPLFEKLVREQFKTIELLDR</sequence>
<dbReference type="InterPro" id="IPR033469">
    <property type="entry name" value="CYTH-like_dom_sf"/>
</dbReference>
<accession>A0A6C0ELB4</accession>
<protein>
    <recommendedName>
        <fullName evidence="1">CYTH domain-containing protein</fullName>
    </recommendedName>
</protein>
<evidence type="ECO:0000259" key="1">
    <source>
        <dbReference type="Pfam" id="PF01928"/>
    </source>
</evidence>
<dbReference type="SUPFAM" id="SSF55154">
    <property type="entry name" value="CYTH-like phosphatases"/>
    <property type="match status" value="1"/>
</dbReference>
<dbReference type="InterPro" id="IPR023577">
    <property type="entry name" value="CYTH_domain"/>
</dbReference>
<name>A0A6C0ELB4_9ZZZZ</name>
<dbReference type="AlphaFoldDB" id="A0A6C0ELB4"/>
<organism evidence="2">
    <name type="scientific">viral metagenome</name>
    <dbReference type="NCBI Taxonomy" id="1070528"/>
    <lineage>
        <taxon>unclassified sequences</taxon>
        <taxon>metagenomes</taxon>
        <taxon>organismal metagenomes</taxon>
    </lineage>
</organism>